<reference evidence="5 6" key="1">
    <citation type="journal article" date="2014" name="BMC Genomics">
        <title>Comparison of environmental and isolate Sulfobacillus genomes reveals diverse carbon, sulfur, nitrogen, and hydrogen metabolisms.</title>
        <authorList>
            <person name="Justice N.B."/>
            <person name="Norman A."/>
            <person name="Brown C.T."/>
            <person name="Singh A."/>
            <person name="Thomas B.C."/>
            <person name="Banfield J.F."/>
        </authorList>
    </citation>
    <scope>NUCLEOTIDE SEQUENCE [LARGE SCALE GENOMIC DNA]</scope>
    <source>
        <strain evidence="5">AMDSBA4</strain>
    </source>
</reference>
<accession>A0A2T2XJ27</accession>
<keyword evidence="2" id="KW-0238">DNA-binding</keyword>
<dbReference type="SUPFAM" id="SSF46785">
    <property type="entry name" value="Winged helix' DNA-binding domain"/>
    <property type="match status" value="1"/>
</dbReference>
<evidence type="ECO:0000259" key="4">
    <source>
        <dbReference type="PROSITE" id="PS50949"/>
    </source>
</evidence>
<comment type="caution">
    <text evidence="5">The sequence shown here is derived from an EMBL/GenBank/DDBJ whole genome shotgun (WGS) entry which is preliminary data.</text>
</comment>
<dbReference type="CDD" id="cd07377">
    <property type="entry name" value="WHTH_GntR"/>
    <property type="match status" value="1"/>
</dbReference>
<dbReference type="Gene3D" id="1.20.120.530">
    <property type="entry name" value="GntR ligand-binding domain-like"/>
    <property type="match status" value="1"/>
</dbReference>
<dbReference type="PROSITE" id="PS50949">
    <property type="entry name" value="HTH_GNTR"/>
    <property type="match status" value="1"/>
</dbReference>
<dbReference type="InterPro" id="IPR036388">
    <property type="entry name" value="WH-like_DNA-bd_sf"/>
</dbReference>
<dbReference type="PANTHER" id="PTHR43537:SF41">
    <property type="entry name" value="TRANSCRIPTIONAL REGULATORY PROTEIN"/>
    <property type="match status" value="1"/>
</dbReference>
<dbReference type="InterPro" id="IPR008920">
    <property type="entry name" value="TF_FadR/GntR_C"/>
</dbReference>
<evidence type="ECO:0000313" key="6">
    <source>
        <dbReference type="Proteomes" id="UP000242972"/>
    </source>
</evidence>
<evidence type="ECO:0000256" key="2">
    <source>
        <dbReference type="ARBA" id="ARBA00023125"/>
    </source>
</evidence>
<dbReference type="InterPro" id="IPR011711">
    <property type="entry name" value="GntR_C"/>
</dbReference>
<organism evidence="5 6">
    <name type="scientific">Sulfobacillus benefaciens</name>
    <dbReference type="NCBI Taxonomy" id="453960"/>
    <lineage>
        <taxon>Bacteria</taxon>
        <taxon>Bacillati</taxon>
        <taxon>Bacillota</taxon>
        <taxon>Clostridia</taxon>
        <taxon>Eubacteriales</taxon>
        <taxon>Clostridiales Family XVII. Incertae Sedis</taxon>
        <taxon>Sulfobacillus</taxon>
    </lineage>
</organism>
<dbReference type="SUPFAM" id="SSF48008">
    <property type="entry name" value="GntR ligand-binding domain-like"/>
    <property type="match status" value="1"/>
</dbReference>
<gene>
    <name evidence="5" type="ORF">C7B46_04900</name>
</gene>
<dbReference type="Pfam" id="PF07729">
    <property type="entry name" value="FCD"/>
    <property type="match status" value="1"/>
</dbReference>
<dbReference type="GO" id="GO:0003700">
    <property type="term" value="F:DNA-binding transcription factor activity"/>
    <property type="evidence" value="ECO:0007669"/>
    <property type="project" value="InterPro"/>
</dbReference>
<evidence type="ECO:0000256" key="3">
    <source>
        <dbReference type="ARBA" id="ARBA00023163"/>
    </source>
</evidence>
<evidence type="ECO:0000256" key="1">
    <source>
        <dbReference type="ARBA" id="ARBA00023015"/>
    </source>
</evidence>
<dbReference type="EMBL" id="PXYW01000008">
    <property type="protein sequence ID" value="PSR34476.1"/>
    <property type="molecule type" value="Genomic_DNA"/>
</dbReference>
<dbReference type="InterPro" id="IPR000524">
    <property type="entry name" value="Tscrpt_reg_HTH_GntR"/>
</dbReference>
<dbReference type="Gene3D" id="1.10.10.10">
    <property type="entry name" value="Winged helix-like DNA-binding domain superfamily/Winged helix DNA-binding domain"/>
    <property type="match status" value="1"/>
</dbReference>
<dbReference type="Pfam" id="PF00392">
    <property type="entry name" value="GntR"/>
    <property type="match status" value="1"/>
</dbReference>
<feature type="domain" description="HTH gntR-type" evidence="4">
    <location>
        <begin position="26"/>
        <end position="93"/>
    </location>
</feature>
<sequence length="239" mass="27238">MCVVAEETISGSYNTLQWQGESRKPPTLAEHATQQLREAIISGALAPGETLLLNDLAKKLDISIMPVREALKRLQYEGLVEQPPQKEARVAPLSLADLDDTYAARILMETRAIRRSASRFSEEDYTRLLKVLEQYEFAYDHNEDAMGRALHKRFHFGMYQVGASPWLLGLISTLWDNSERYRRLSLEHRGSIHDRRNEHADVLEACHARDPEKAARLLESHLRKTAELVYQSAASALEQ</sequence>
<keyword evidence="1" id="KW-0805">Transcription regulation</keyword>
<dbReference type="SMART" id="SM00895">
    <property type="entry name" value="FCD"/>
    <property type="match status" value="1"/>
</dbReference>
<dbReference type="Proteomes" id="UP000242972">
    <property type="component" value="Unassembled WGS sequence"/>
</dbReference>
<keyword evidence="3" id="KW-0804">Transcription</keyword>
<protein>
    <submittedName>
        <fullName evidence="5">GntR family transcriptional regulator</fullName>
    </submittedName>
</protein>
<dbReference type="SMART" id="SM00345">
    <property type="entry name" value="HTH_GNTR"/>
    <property type="match status" value="1"/>
</dbReference>
<proteinExistence type="predicted"/>
<dbReference type="PANTHER" id="PTHR43537">
    <property type="entry name" value="TRANSCRIPTIONAL REGULATOR, GNTR FAMILY"/>
    <property type="match status" value="1"/>
</dbReference>
<dbReference type="AlphaFoldDB" id="A0A2T2XJ27"/>
<dbReference type="InterPro" id="IPR036390">
    <property type="entry name" value="WH_DNA-bd_sf"/>
</dbReference>
<evidence type="ECO:0000313" key="5">
    <source>
        <dbReference type="EMBL" id="PSR34476.1"/>
    </source>
</evidence>
<dbReference type="GO" id="GO:0003677">
    <property type="term" value="F:DNA binding"/>
    <property type="evidence" value="ECO:0007669"/>
    <property type="project" value="UniProtKB-KW"/>
</dbReference>
<name>A0A2T2XJ27_9FIRM</name>